<evidence type="ECO:0000313" key="15">
    <source>
        <dbReference type="EMBL" id="KAG6437770.1"/>
    </source>
</evidence>
<keyword evidence="8" id="KW-0413">Isomerase</keyword>
<accession>A0A8X8YU99</accession>
<dbReference type="Pfam" id="PF00270">
    <property type="entry name" value="DEAD"/>
    <property type="match status" value="2"/>
</dbReference>
<dbReference type="InterPro" id="IPR027417">
    <property type="entry name" value="P-loop_NTPase"/>
</dbReference>
<comment type="caution">
    <text evidence="15">The sequence shown here is derived from an EMBL/GenBank/DDBJ whole genome shotgun (WGS) entry which is preliminary data.</text>
</comment>
<reference evidence="15" key="1">
    <citation type="submission" date="2018-01" db="EMBL/GenBank/DDBJ databases">
        <authorList>
            <person name="Mao J.F."/>
        </authorList>
    </citation>
    <scope>NUCLEOTIDE SEQUENCE</scope>
    <source>
        <strain evidence="15">Huo1</strain>
        <tissue evidence="15">Leaf</tissue>
    </source>
</reference>
<dbReference type="GO" id="GO:0000724">
    <property type="term" value="P:double-strand break repair via homologous recombination"/>
    <property type="evidence" value="ECO:0007669"/>
    <property type="project" value="TreeGrafter"/>
</dbReference>
<dbReference type="GO" id="GO:0003677">
    <property type="term" value="F:DNA binding"/>
    <property type="evidence" value="ECO:0007669"/>
    <property type="project" value="UniProtKB-KW"/>
</dbReference>
<evidence type="ECO:0000259" key="13">
    <source>
        <dbReference type="PROSITE" id="PS51192"/>
    </source>
</evidence>
<dbReference type="Pfam" id="PF02541">
    <property type="entry name" value="Ppx-GppA"/>
    <property type="match status" value="1"/>
</dbReference>
<evidence type="ECO:0000256" key="8">
    <source>
        <dbReference type="ARBA" id="ARBA00023235"/>
    </source>
</evidence>
<dbReference type="InterPro" id="IPR014001">
    <property type="entry name" value="Helicase_ATP-bd"/>
</dbReference>
<dbReference type="GO" id="GO:0009378">
    <property type="term" value="F:four-way junction helicase activity"/>
    <property type="evidence" value="ECO:0007669"/>
    <property type="project" value="TreeGrafter"/>
</dbReference>
<dbReference type="InterPro" id="IPR032284">
    <property type="entry name" value="RecQ_Zn-bd"/>
</dbReference>
<dbReference type="Gene3D" id="1.10.3210.10">
    <property type="entry name" value="Hypothetical protein af1432"/>
    <property type="match status" value="1"/>
</dbReference>
<feature type="compositionally biased region" description="Low complexity" evidence="12">
    <location>
        <begin position="710"/>
        <end position="721"/>
    </location>
</feature>
<feature type="compositionally biased region" description="Low complexity" evidence="12">
    <location>
        <begin position="688"/>
        <end position="702"/>
    </location>
</feature>
<dbReference type="Gene3D" id="3.40.50.300">
    <property type="entry name" value="P-loop containing nucleotide triphosphate hydrolases"/>
    <property type="match status" value="3"/>
</dbReference>
<dbReference type="Gene3D" id="3.30.420.150">
    <property type="entry name" value="Exopolyphosphatase. Domain 2"/>
    <property type="match status" value="1"/>
</dbReference>
<evidence type="ECO:0000256" key="11">
    <source>
        <dbReference type="ARBA" id="ARBA00034808"/>
    </source>
</evidence>
<evidence type="ECO:0000256" key="4">
    <source>
        <dbReference type="ARBA" id="ARBA00022801"/>
    </source>
</evidence>
<keyword evidence="9" id="KW-0539">Nucleus</keyword>
<feature type="region of interest" description="Disordered" evidence="12">
    <location>
        <begin position="644"/>
        <end position="735"/>
    </location>
</feature>
<dbReference type="FunFam" id="3.40.50.300:FF:001421">
    <property type="entry name" value="ATP-dependent DNA helicase"/>
    <property type="match status" value="1"/>
</dbReference>
<keyword evidence="3" id="KW-0547">Nucleotide-binding</keyword>
<dbReference type="InterPro" id="IPR001650">
    <property type="entry name" value="Helicase_C-like"/>
</dbReference>
<evidence type="ECO:0000256" key="10">
    <source>
        <dbReference type="ARBA" id="ARBA00034617"/>
    </source>
</evidence>
<dbReference type="CDD" id="cd18794">
    <property type="entry name" value="SF2_C_RecQ"/>
    <property type="match status" value="1"/>
</dbReference>
<keyword evidence="6" id="KW-0067">ATP-binding</keyword>
<gene>
    <name evidence="15" type="ORF">SASPL_102698</name>
</gene>
<evidence type="ECO:0000256" key="6">
    <source>
        <dbReference type="ARBA" id="ARBA00022840"/>
    </source>
</evidence>
<dbReference type="GO" id="GO:0005737">
    <property type="term" value="C:cytoplasm"/>
    <property type="evidence" value="ECO:0007669"/>
    <property type="project" value="TreeGrafter"/>
</dbReference>
<evidence type="ECO:0000256" key="9">
    <source>
        <dbReference type="ARBA" id="ARBA00023242"/>
    </source>
</evidence>
<dbReference type="GO" id="GO:0005524">
    <property type="term" value="F:ATP binding"/>
    <property type="evidence" value="ECO:0007669"/>
    <property type="project" value="UniProtKB-KW"/>
</dbReference>
<dbReference type="SUPFAM" id="SSF53067">
    <property type="entry name" value="Actin-like ATPase domain"/>
    <property type="match status" value="2"/>
</dbReference>
<protein>
    <recommendedName>
        <fullName evidence="11">DNA 3'-5' helicase</fullName>
        <ecNumber evidence="11">5.6.2.4</ecNumber>
    </recommendedName>
</protein>
<evidence type="ECO:0000256" key="2">
    <source>
        <dbReference type="ARBA" id="ARBA00005446"/>
    </source>
</evidence>
<comment type="catalytic activity">
    <reaction evidence="10">
        <text>Couples ATP hydrolysis with the unwinding of duplex DNA by translocating in the 3'-5' direction.</text>
        <dbReference type="EC" id="5.6.2.4"/>
    </reaction>
</comment>
<dbReference type="Pfam" id="PF21447">
    <property type="entry name" value="Ppx-GppA_III"/>
    <property type="match status" value="1"/>
</dbReference>
<dbReference type="GO" id="GO:0016787">
    <property type="term" value="F:hydrolase activity"/>
    <property type="evidence" value="ECO:0007669"/>
    <property type="project" value="UniProtKB-KW"/>
</dbReference>
<feature type="domain" description="Helicase ATP-binding" evidence="13">
    <location>
        <begin position="784"/>
        <end position="1006"/>
    </location>
</feature>
<dbReference type="InterPro" id="IPR048950">
    <property type="entry name" value="Ppx_GppA_C"/>
</dbReference>
<dbReference type="PANTHER" id="PTHR13710:SF153">
    <property type="entry name" value="RECQ-LIKE DNA HELICASE BLM"/>
    <property type="match status" value="1"/>
</dbReference>
<proteinExistence type="inferred from homology"/>
<dbReference type="PANTHER" id="PTHR13710">
    <property type="entry name" value="DNA HELICASE RECQ FAMILY MEMBER"/>
    <property type="match status" value="1"/>
</dbReference>
<name>A0A8X8YU99_SALSN</name>
<dbReference type="SUPFAM" id="SSF109604">
    <property type="entry name" value="HD-domain/PDEase-like"/>
    <property type="match status" value="1"/>
</dbReference>
<keyword evidence="5" id="KW-0347">Helicase</keyword>
<dbReference type="SMART" id="SM00490">
    <property type="entry name" value="HELICc"/>
    <property type="match status" value="1"/>
</dbReference>
<dbReference type="GO" id="GO:0005694">
    <property type="term" value="C:chromosome"/>
    <property type="evidence" value="ECO:0007669"/>
    <property type="project" value="TreeGrafter"/>
</dbReference>
<dbReference type="NCBIfam" id="TIGR00614">
    <property type="entry name" value="recQ_fam"/>
    <property type="match status" value="1"/>
</dbReference>
<organism evidence="15">
    <name type="scientific">Salvia splendens</name>
    <name type="common">Scarlet sage</name>
    <dbReference type="NCBI Taxonomy" id="180675"/>
    <lineage>
        <taxon>Eukaryota</taxon>
        <taxon>Viridiplantae</taxon>
        <taxon>Streptophyta</taxon>
        <taxon>Embryophyta</taxon>
        <taxon>Tracheophyta</taxon>
        <taxon>Spermatophyta</taxon>
        <taxon>Magnoliopsida</taxon>
        <taxon>eudicotyledons</taxon>
        <taxon>Gunneridae</taxon>
        <taxon>Pentapetalae</taxon>
        <taxon>asterids</taxon>
        <taxon>lamiids</taxon>
        <taxon>Lamiales</taxon>
        <taxon>Lamiaceae</taxon>
        <taxon>Nepetoideae</taxon>
        <taxon>Mentheae</taxon>
        <taxon>Salviinae</taxon>
        <taxon>Salvia</taxon>
        <taxon>Salvia subgen. Calosphace</taxon>
        <taxon>core Calosphace</taxon>
    </lineage>
</organism>
<keyword evidence="7" id="KW-0238">DNA-binding</keyword>
<dbReference type="InterPro" id="IPR043129">
    <property type="entry name" value="ATPase_NBD"/>
</dbReference>
<evidence type="ECO:0000313" key="16">
    <source>
        <dbReference type="Proteomes" id="UP000298416"/>
    </source>
</evidence>
<dbReference type="SUPFAM" id="SSF52540">
    <property type="entry name" value="P-loop containing nucleoside triphosphate hydrolases"/>
    <property type="match status" value="1"/>
</dbReference>
<dbReference type="InterPro" id="IPR002464">
    <property type="entry name" value="DNA/RNA_helicase_DEAH_CS"/>
</dbReference>
<dbReference type="Pfam" id="PF16124">
    <property type="entry name" value="RecQ_Zn_bind"/>
    <property type="match status" value="1"/>
</dbReference>
<dbReference type="InterPro" id="IPR004589">
    <property type="entry name" value="DNA_helicase_ATP-dep_RecQ"/>
</dbReference>
<dbReference type="EC" id="5.6.2.4" evidence="11"/>
<dbReference type="PROSITE" id="PS51194">
    <property type="entry name" value="HELICASE_CTER"/>
    <property type="match status" value="1"/>
</dbReference>
<dbReference type="CDD" id="cd17920">
    <property type="entry name" value="DEXHc_RecQ"/>
    <property type="match status" value="1"/>
</dbReference>
<dbReference type="PROSITE" id="PS51192">
    <property type="entry name" value="HELICASE_ATP_BIND_1"/>
    <property type="match status" value="1"/>
</dbReference>
<dbReference type="Pfam" id="PF00271">
    <property type="entry name" value="Helicase_C"/>
    <property type="match status" value="1"/>
</dbReference>
<dbReference type="CDD" id="cd24006">
    <property type="entry name" value="ASKHA_NBD_PPX_GppA"/>
    <property type="match status" value="1"/>
</dbReference>
<evidence type="ECO:0000256" key="1">
    <source>
        <dbReference type="ARBA" id="ARBA00004123"/>
    </source>
</evidence>
<dbReference type="GO" id="GO:0043138">
    <property type="term" value="F:3'-5' DNA helicase activity"/>
    <property type="evidence" value="ECO:0007669"/>
    <property type="project" value="UniProtKB-EC"/>
</dbReference>
<dbReference type="GO" id="GO:0005634">
    <property type="term" value="C:nucleus"/>
    <property type="evidence" value="ECO:0007669"/>
    <property type="project" value="UniProtKB-SubCell"/>
</dbReference>
<dbReference type="PROSITE" id="PS00690">
    <property type="entry name" value="DEAH_ATP_HELICASE"/>
    <property type="match status" value="1"/>
</dbReference>
<evidence type="ECO:0000259" key="14">
    <source>
        <dbReference type="PROSITE" id="PS51194"/>
    </source>
</evidence>
<dbReference type="AlphaFoldDB" id="A0A8X8YU99"/>
<evidence type="ECO:0000256" key="5">
    <source>
        <dbReference type="ARBA" id="ARBA00022806"/>
    </source>
</evidence>
<evidence type="ECO:0000256" key="3">
    <source>
        <dbReference type="ARBA" id="ARBA00022741"/>
    </source>
</evidence>
<evidence type="ECO:0000256" key="12">
    <source>
        <dbReference type="SAM" id="MobiDB-lite"/>
    </source>
</evidence>
<dbReference type="InterPro" id="IPR003695">
    <property type="entry name" value="Ppx_GppA_N"/>
</dbReference>
<dbReference type="InterPro" id="IPR011545">
    <property type="entry name" value="DEAD/DEAH_box_helicase_dom"/>
</dbReference>
<reference evidence="15" key="2">
    <citation type="submission" date="2020-08" db="EMBL/GenBank/DDBJ databases">
        <title>Plant Genome Project.</title>
        <authorList>
            <person name="Zhang R.-G."/>
        </authorList>
    </citation>
    <scope>NUCLEOTIDE SEQUENCE</scope>
    <source>
        <strain evidence="15">Huo1</strain>
        <tissue evidence="15">Leaf</tissue>
    </source>
</reference>
<dbReference type="Proteomes" id="UP000298416">
    <property type="component" value="Unassembled WGS sequence"/>
</dbReference>
<keyword evidence="4" id="KW-0378">Hydrolase</keyword>
<evidence type="ECO:0000256" key="7">
    <source>
        <dbReference type="ARBA" id="ARBA00023125"/>
    </source>
</evidence>
<comment type="subcellular location">
    <subcellularLocation>
        <location evidence="1">Nucleus</location>
    </subcellularLocation>
</comment>
<feature type="domain" description="Helicase C-terminal" evidence="14">
    <location>
        <begin position="1028"/>
        <end position="1178"/>
    </location>
</feature>
<keyword evidence="16" id="KW-1185">Reference proteome</keyword>
<comment type="similarity">
    <text evidence="2">Belongs to the helicase family. RecQ subfamily.</text>
</comment>
<sequence length="1223" mass="137235">MSTNYPAPMTATSTANNNLFAAVDMGTNSFKLTLAKVDPFSGRFLTLSRLKEPVVLGLDTTTTSPSSAAISADSLDSSISALRTFQNYLHSHRLPPSHLRLVATSAVREASNKSQFIQTISETLGLDVEIISGAEEARLIYLGVLQFFPVYSSTVLTIDIGGGSTEFTVAERGKVLYSKSLSLGHVTLTRRYPDVEQMREHIRNVIEASGLIGKIREFKLDMVIGSSGTINAIEKAVCKGCAVKAEEETVGVPEEFGKREWRFNRHELSCLLQSLYEEDKGMEGRLRRMEFFKRRGAFILAGTVLLDEIFGRLGIEEMEVSGYALGEGVLAEMSGRVFEGFDLNANARWRSVFRLALRFNNKKRMKVATMCAAIARDLCEGLRKLNDNHDNKLSVSLDHKDLECLDAACLLHNIGLYTGKKGYHRQSYRVIMNGDHLCGYTEEEVKLTALLVRYHRKKYPKKDAFDGPAKQKFRVLCTIMRLAYAVQQCLPGDIQVAEFAYSPEGYKLVLNAGEARNQSAEEVQALADIIQPLDEDNNVLMEKELEHFRMKMDGDDLELEKTRLISLALEFGFDEDSAHSCLDRLVQLYGDDGRDFISVEHCGDDFIASLAEFMQETQAEDWDDEQAMESEACGALTEILDKDLPSNYDSEATENRSEIYVIEDSPESQKHHTVMHINSSSDSEEASENISSKRFKSSSNISLNGNGWDPSPSSVKPPSISAHRNDPTRSLDSSVSHETWNSSLCENRHGSLTYEELQKLDDFELANNVVFGNRSFRHLQHQACKAFVANRDCFVLMPTGGGKSLCYQLPAILQPGVTIVISPLLSLIQDQIVALNFKFGIPATFLNSQQKPSQAAAVLQELRVQDILCQNYGYFGLYGINCWKCTRISVDFSDYYLTSEFLCEITGKWKEKPSCKLLYVTPERVAGNISFQEILRVLHRKGLLSGFVVDEAHCLSQWGHDFRPDYKVLGCLKQNFPYVPVMALTATATPVVRKDIINSLRIPQAMVLEASFDRPNLKYEVIGKTKEPLKQLGNLLKDRFKNLCGIVYCLSKNECVEVSKFLNDKFKIKAVYYHAGLSARQRIAAQQKWHSGEAHVVCATIAFGMGIDKPDVRFVVHNTMSKSIESYYQESGRAGRDNLPSKCILLYQKKDFSRIVCMLRSGQTGKRESFKLAMDQARKMQTYCELKDKCRRKALLEHFGESFDPNACRNGSNPCDNCLKLSS</sequence>
<dbReference type="Gene3D" id="3.30.420.40">
    <property type="match status" value="1"/>
</dbReference>
<dbReference type="EMBL" id="PNBA02000001">
    <property type="protein sequence ID" value="KAG6437770.1"/>
    <property type="molecule type" value="Genomic_DNA"/>
</dbReference>
<dbReference type="SMART" id="SM00487">
    <property type="entry name" value="DEXDc"/>
    <property type="match status" value="1"/>
</dbReference>